<dbReference type="InterPro" id="IPR001128">
    <property type="entry name" value="Cyt_P450"/>
</dbReference>
<evidence type="ECO:0000256" key="3">
    <source>
        <dbReference type="ARBA" id="ARBA00010617"/>
    </source>
</evidence>
<sequence length="510" mass="57525">MSNATLELPFNNMPLALEGSYLSALFRPTSILLSVITLLTAFGLRYLLPGKNIGGFGEVIGKTGDRDFHDALYKGYFKHPNTLFTIPTAHHPMTLVPTQFLDEIKALPESILSFQKQVTARFLGKYTGLGVNDTLVHSVKVDLTKNIPKIMGELQDEVGYAIGKHVGECEDWTPYPLYFMLTHLVALLSGRIFVGHPLSRNEEWLHATVRYTIDGFTGAEKLWNYPRILHPIMQYLIPEVRQVHSYLSNGGKMLAPLIKARQNTNLSEKEKPMDMVQWIIDNCDPKDKENVSYVTQTQMLISVVAIHTTTMTMAQVIFDLLAHPEYIDILREEIQRVKPTEEEAWTKAKIAGLRKMDSFMKESQRFRPPGLVTMNRQVEQDLKLSNGLTLPKGAHIGVAAGSNALDPELFPNPMEFDGLRFLKLRERPGNENKYNFVTTGPDQLHWGVGTHACPGRFFASYEIKMLLAKLLTDYDIKLEGGASERPADIALDIRVIPNPMAKVMFKKRSV</sequence>
<dbReference type="InterPro" id="IPR017972">
    <property type="entry name" value="Cyt_P450_CS"/>
</dbReference>
<comment type="pathway">
    <text evidence="2">Mycotoxin biosynthesis.</text>
</comment>
<reference evidence="10 11" key="1">
    <citation type="submission" date="2020-01" db="EMBL/GenBank/DDBJ databases">
        <authorList>
            <consortium name="DOE Joint Genome Institute"/>
            <person name="Haridas S."/>
            <person name="Albert R."/>
            <person name="Binder M."/>
            <person name="Bloem J."/>
            <person name="Labutti K."/>
            <person name="Salamov A."/>
            <person name="Andreopoulos B."/>
            <person name="Baker S.E."/>
            <person name="Barry K."/>
            <person name="Bills G."/>
            <person name="Bluhm B.H."/>
            <person name="Cannon C."/>
            <person name="Castanera R."/>
            <person name="Culley D.E."/>
            <person name="Daum C."/>
            <person name="Ezra D."/>
            <person name="Gonzalez J.B."/>
            <person name="Henrissat B."/>
            <person name="Kuo A."/>
            <person name="Liang C."/>
            <person name="Lipzen A."/>
            <person name="Lutzoni F."/>
            <person name="Magnuson J."/>
            <person name="Mondo S."/>
            <person name="Nolan M."/>
            <person name="Ohm R."/>
            <person name="Pangilinan J."/>
            <person name="Park H.-J.H."/>
            <person name="Ramirez L."/>
            <person name="Alfaro M."/>
            <person name="Sun H."/>
            <person name="Tritt A."/>
            <person name="Yoshinaga Y."/>
            <person name="Zwiers L.-H.L."/>
            <person name="Turgeon B.G."/>
            <person name="Goodwin S.B."/>
            <person name="Spatafora J.W."/>
            <person name="Crous P.W."/>
            <person name="Grigoriev I.V."/>
        </authorList>
    </citation>
    <scope>NUCLEOTIDE SEQUENCE [LARGE SCALE GENOMIC DNA]</scope>
    <source>
        <strain evidence="10 11">CBS 611.86</strain>
    </source>
</reference>
<evidence type="ECO:0000256" key="8">
    <source>
        <dbReference type="PIRSR" id="PIRSR602403-1"/>
    </source>
</evidence>
<dbReference type="GO" id="GO:0016705">
    <property type="term" value="F:oxidoreductase activity, acting on paired donors, with incorporation or reduction of molecular oxygen"/>
    <property type="evidence" value="ECO:0007669"/>
    <property type="project" value="InterPro"/>
</dbReference>
<dbReference type="Pfam" id="PF00067">
    <property type="entry name" value="p450"/>
    <property type="match status" value="1"/>
</dbReference>
<dbReference type="InterPro" id="IPR002403">
    <property type="entry name" value="Cyt_P450_E_grp-IV"/>
</dbReference>
<gene>
    <name evidence="10" type="ORF">BDV95DRAFT_572282</name>
</gene>
<keyword evidence="4 8" id="KW-0479">Metal-binding</keyword>
<dbReference type="OrthoDB" id="1844152at2759"/>
<evidence type="ECO:0000256" key="6">
    <source>
        <dbReference type="ARBA" id="ARBA00023004"/>
    </source>
</evidence>
<feature type="binding site" description="axial binding residue" evidence="8">
    <location>
        <position position="453"/>
    </location>
    <ligand>
        <name>heme</name>
        <dbReference type="ChEBI" id="CHEBI:30413"/>
    </ligand>
    <ligandPart>
        <name>Fe</name>
        <dbReference type="ChEBI" id="CHEBI:18248"/>
    </ligandPart>
</feature>
<dbReference type="GO" id="GO:0020037">
    <property type="term" value="F:heme binding"/>
    <property type="evidence" value="ECO:0007669"/>
    <property type="project" value="InterPro"/>
</dbReference>
<evidence type="ECO:0000256" key="5">
    <source>
        <dbReference type="ARBA" id="ARBA00023002"/>
    </source>
</evidence>
<evidence type="ECO:0000313" key="11">
    <source>
        <dbReference type="Proteomes" id="UP000481861"/>
    </source>
</evidence>
<evidence type="ECO:0000256" key="9">
    <source>
        <dbReference type="RuleBase" id="RU000461"/>
    </source>
</evidence>
<dbReference type="GO" id="GO:0004497">
    <property type="term" value="F:monooxygenase activity"/>
    <property type="evidence" value="ECO:0007669"/>
    <property type="project" value="UniProtKB-KW"/>
</dbReference>
<dbReference type="AlphaFoldDB" id="A0A7C8M9S9"/>
<organism evidence="10 11">
    <name type="scientific">Massariosphaeria phaeospora</name>
    <dbReference type="NCBI Taxonomy" id="100035"/>
    <lineage>
        <taxon>Eukaryota</taxon>
        <taxon>Fungi</taxon>
        <taxon>Dikarya</taxon>
        <taxon>Ascomycota</taxon>
        <taxon>Pezizomycotina</taxon>
        <taxon>Dothideomycetes</taxon>
        <taxon>Pleosporomycetidae</taxon>
        <taxon>Pleosporales</taxon>
        <taxon>Pleosporales incertae sedis</taxon>
        <taxon>Massariosphaeria</taxon>
    </lineage>
</organism>
<dbReference type="PANTHER" id="PTHR46206:SF6">
    <property type="entry name" value="CYTOCHROME P450 MONOOXYGENASE AN1598-RELATED"/>
    <property type="match status" value="1"/>
</dbReference>
<keyword evidence="11" id="KW-1185">Reference proteome</keyword>
<dbReference type="InterPro" id="IPR036396">
    <property type="entry name" value="Cyt_P450_sf"/>
</dbReference>
<dbReference type="GO" id="GO:0005506">
    <property type="term" value="F:iron ion binding"/>
    <property type="evidence" value="ECO:0007669"/>
    <property type="project" value="InterPro"/>
</dbReference>
<comment type="cofactor">
    <cofactor evidence="1 8">
        <name>heme</name>
        <dbReference type="ChEBI" id="CHEBI:30413"/>
    </cofactor>
</comment>
<dbReference type="PROSITE" id="PS00086">
    <property type="entry name" value="CYTOCHROME_P450"/>
    <property type="match status" value="1"/>
</dbReference>
<dbReference type="EMBL" id="JAADJZ010000011">
    <property type="protein sequence ID" value="KAF2871561.1"/>
    <property type="molecule type" value="Genomic_DNA"/>
</dbReference>
<dbReference type="PRINTS" id="PR00465">
    <property type="entry name" value="EP450IV"/>
</dbReference>
<keyword evidence="8 9" id="KW-0349">Heme</keyword>
<dbReference type="Gene3D" id="1.10.630.10">
    <property type="entry name" value="Cytochrome P450"/>
    <property type="match status" value="1"/>
</dbReference>
<protein>
    <submittedName>
        <fullName evidence="10">Cytochrome P450</fullName>
    </submittedName>
</protein>
<evidence type="ECO:0000313" key="10">
    <source>
        <dbReference type="EMBL" id="KAF2871561.1"/>
    </source>
</evidence>
<keyword evidence="6 8" id="KW-0408">Iron</keyword>
<keyword evidence="7 9" id="KW-0503">Monooxygenase</keyword>
<accession>A0A7C8M9S9</accession>
<evidence type="ECO:0000256" key="2">
    <source>
        <dbReference type="ARBA" id="ARBA00004685"/>
    </source>
</evidence>
<dbReference type="Proteomes" id="UP000481861">
    <property type="component" value="Unassembled WGS sequence"/>
</dbReference>
<proteinExistence type="inferred from homology"/>
<comment type="similarity">
    <text evidence="3 9">Belongs to the cytochrome P450 family.</text>
</comment>
<evidence type="ECO:0000256" key="1">
    <source>
        <dbReference type="ARBA" id="ARBA00001971"/>
    </source>
</evidence>
<dbReference type="SUPFAM" id="SSF48264">
    <property type="entry name" value="Cytochrome P450"/>
    <property type="match status" value="1"/>
</dbReference>
<dbReference type="CDD" id="cd11041">
    <property type="entry name" value="CYP503A1-like"/>
    <property type="match status" value="1"/>
</dbReference>
<evidence type="ECO:0000256" key="4">
    <source>
        <dbReference type="ARBA" id="ARBA00022723"/>
    </source>
</evidence>
<keyword evidence="5 9" id="KW-0560">Oxidoreductase</keyword>
<dbReference type="PANTHER" id="PTHR46206">
    <property type="entry name" value="CYTOCHROME P450"/>
    <property type="match status" value="1"/>
</dbReference>
<name>A0A7C8M9S9_9PLEO</name>
<evidence type="ECO:0000256" key="7">
    <source>
        <dbReference type="ARBA" id="ARBA00023033"/>
    </source>
</evidence>
<comment type="caution">
    <text evidence="10">The sequence shown here is derived from an EMBL/GenBank/DDBJ whole genome shotgun (WGS) entry which is preliminary data.</text>
</comment>